<name>A0ABZ2HP22_9RHOB</name>
<organism evidence="1 2">
    <name type="scientific">Roseovarius phycicola</name>
    <dbReference type="NCBI Taxonomy" id="3080976"/>
    <lineage>
        <taxon>Bacteria</taxon>
        <taxon>Pseudomonadati</taxon>
        <taxon>Pseudomonadota</taxon>
        <taxon>Alphaproteobacteria</taxon>
        <taxon>Rhodobacterales</taxon>
        <taxon>Roseobacteraceae</taxon>
        <taxon>Roseovarius</taxon>
    </lineage>
</organism>
<protein>
    <submittedName>
        <fullName evidence="1">Uncharacterized protein</fullName>
    </submittedName>
</protein>
<sequence>MCATLVSQGPDGKEIFIVEQCAPDGFETKGTFIGGDGYFALEHSGAGVSLTGAARFKPGPRTSAASSRCVLLGDNEPGATIHFTAEYVPWQDELLPSNFGSSPDLFGDKSA</sequence>
<gene>
    <name evidence="1" type="ORF">RZ517_05740</name>
</gene>
<evidence type="ECO:0000313" key="2">
    <source>
        <dbReference type="Proteomes" id="UP001364156"/>
    </source>
</evidence>
<evidence type="ECO:0000313" key="1">
    <source>
        <dbReference type="EMBL" id="WWR47671.1"/>
    </source>
</evidence>
<proteinExistence type="predicted"/>
<accession>A0ABZ2HP22</accession>
<keyword evidence="2" id="KW-1185">Reference proteome</keyword>
<reference evidence="1 2" key="1">
    <citation type="submission" date="2023-10" db="EMBL/GenBank/DDBJ databases">
        <title>Roseovarius strain S88 nov., isolated from a marine algae.</title>
        <authorList>
            <person name="Lee M.W."/>
            <person name="Lee J.K."/>
            <person name="Kim J.M."/>
            <person name="Choi D.G."/>
            <person name="Baek J.H."/>
            <person name="Bayburt H."/>
            <person name="Jung J.J."/>
            <person name="Han D.M."/>
            <person name="Jeon C.O."/>
        </authorList>
    </citation>
    <scope>NUCLEOTIDE SEQUENCE [LARGE SCALE GENOMIC DNA]</scope>
    <source>
        <strain evidence="1 2">S88</strain>
    </source>
</reference>
<dbReference type="EMBL" id="CP146069">
    <property type="protein sequence ID" value="WWR47671.1"/>
    <property type="molecule type" value="Genomic_DNA"/>
</dbReference>
<dbReference type="Proteomes" id="UP001364156">
    <property type="component" value="Chromosome"/>
</dbReference>